<accession>A0AAD7I1X1</accession>
<dbReference type="Proteomes" id="UP001215280">
    <property type="component" value="Unassembled WGS sequence"/>
</dbReference>
<reference evidence="1" key="1">
    <citation type="submission" date="2023-03" db="EMBL/GenBank/DDBJ databases">
        <title>Massive genome expansion in bonnet fungi (Mycena s.s.) driven by repeated elements and novel gene families across ecological guilds.</title>
        <authorList>
            <consortium name="Lawrence Berkeley National Laboratory"/>
            <person name="Harder C.B."/>
            <person name="Miyauchi S."/>
            <person name="Viragh M."/>
            <person name="Kuo A."/>
            <person name="Thoen E."/>
            <person name="Andreopoulos B."/>
            <person name="Lu D."/>
            <person name="Skrede I."/>
            <person name="Drula E."/>
            <person name="Henrissat B."/>
            <person name="Morin E."/>
            <person name="Kohler A."/>
            <person name="Barry K."/>
            <person name="LaButti K."/>
            <person name="Morin E."/>
            <person name="Salamov A."/>
            <person name="Lipzen A."/>
            <person name="Mereny Z."/>
            <person name="Hegedus B."/>
            <person name="Baldrian P."/>
            <person name="Stursova M."/>
            <person name="Weitz H."/>
            <person name="Taylor A."/>
            <person name="Grigoriev I.V."/>
            <person name="Nagy L.G."/>
            <person name="Martin F."/>
            <person name="Kauserud H."/>
        </authorList>
    </citation>
    <scope>NUCLEOTIDE SEQUENCE</scope>
    <source>
        <strain evidence="1">CBHHK188m</strain>
    </source>
</reference>
<comment type="caution">
    <text evidence="1">The sequence shown here is derived from an EMBL/GenBank/DDBJ whole genome shotgun (WGS) entry which is preliminary data.</text>
</comment>
<protein>
    <submittedName>
        <fullName evidence="1">Uncharacterized protein</fullName>
    </submittedName>
</protein>
<proteinExistence type="predicted"/>
<feature type="non-terminal residue" evidence="1">
    <location>
        <position position="1"/>
    </location>
</feature>
<evidence type="ECO:0000313" key="2">
    <source>
        <dbReference type="Proteomes" id="UP001215280"/>
    </source>
</evidence>
<feature type="non-terminal residue" evidence="1">
    <location>
        <position position="115"/>
    </location>
</feature>
<dbReference type="AlphaFoldDB" id="A0AAD7I1X1"/>
<evidence type="ECO:0000313" key="1">
    <source>
        <dbReference type="EMBL" id="KAJ7733265.1"/>
    </source>
</evidence>
<sequence>LYIPLYRRGLIGSYHWTIIPSILQTGPLDETGEFQISDKSGDWELAHRAASLKLTAVNDLPLIGCVRLPTVSMGSAEVASFIGEYGAEEEPGSERWSCARWIIRIIDDLVEAELV</sequence>
<organism evidence="1 2">
    <name type="scientific">Mycena maculata</name>
    <dbReference type="NCBI Taxonomy" id="230809"/>
    <lineage>
        <taxon>Eukaryota</taxon>
        <taxon>Fungi</taxon>
        <taxon>Dikarya</taxon>
        <taxon>Basidiomycota</taxon>
        <taxon>Agaricomycotina</taxon>
        <taxon>Agaricomycetes</taxon>
        <taxon>Agaricomycetidae</taxon>
        <taxon>Agaricales</taxon>
        <taxon>Marasmiineae</taxon>
        <taxon>Mycenaceae</taxon>
        <taxon>Mycena</taxon>
    </lineage>
</organism>
<gene>
    <name evidence="1" type="ORF">DFH07DRAFT_722661</name>
</gene>
<dbReference type="EMBL" id="JARJLG010000169">
    <property type="protein sequence ID" value="KAJ7733265.1"/>
    <property type="molecule type" value="Genomic_DNA"/>
</dbReference>
<name>A0AAD7I1X1_9AGAR</name>
<keyword evidence="2" id="KW-1185">Reference proteome</keyword>